<evidence type="ECO:0000313" key="1">
    <source>
        <dbReference type="EMBL" id="TFY73974.1"/>
    </source>
</evidence>
<gene>
    <name evidence="1" type="ORF">EWM64_g10038</name>
</gene>
<evidence type="ECO:0000313" key="2">
    <source>
        <dbReference type="Proteomes" id="UP000298061"/>
    </source>
</evidence>
<dbReference type="Proteomes" id="UP000298061">
    <property type="component" value="Unassembled WGS sequence"/>
</dbReference>
<reference evidence="1 2" key="1">
    <citation type="submission" date="2019-02" db="EMBL/GenBank/DDBJ databases">
        <title>Genome sequencing of the rare red list fungi Hericium alpestre (H. flagellum).</title>
        <authorList>
            <person name="Buettner E."/>
            <person name="Kellner H."/>
        </authorList>
    </citation>
    <scope>NUCLEOTIDE SEQUENCE [LARGE SCALE GENOMIC DNA]</scope>
    <source>
        <strain evidence="1 2">DSM 108284</strain>
    </source>
</reference>
<dbReference type="EMBL" id="SFCI01002394">
    <property type="protein sequence ID" value="TFY73974.1"/>
    <property type="molecule type" value="Genomic_DNA"/>
</dbReference>
<sequence>YADMAQQEFSSDQYPTLALALPALESLHRAWSKCMDDEKYAPFCPALAAALDSIKSYYDLTADSNAYIVSMVLDPCSKLEYFAKNWNLDLQTSALDTVKEVQFCARYIEIYGDADTAPQQKKAGHRSSKICRLFEVSDEENKPA</sequence>
<dbReference type="OrthoDB" id="2690041at2759"/>
<dbReference type="AlphaFoldDB" id="A0A4Y9ZHS7"/>
<evidence type="ECO:0008006" key="3">
    <source>
        <dbReference type="Google" id="ProtNLM"/>
    </source>
</evidence>
<feature type="non-terminal residue" evidence="1">
    <location>
        <position position="1"/>
    </location>
</feature>
<proteinExistence type="predicted"/>
<accession>A0A4Y9ZHS7</accession>
<comment type="caution">
    <text evidence="1">The sequence shown here is derived from an EMBL/GenBank/DDBJ whole genome shotgun (WGS) entry which is preliminary data.</text>
</comment>
<protein>
    <recommendedName>
        <fullName evidence="3">hAT-like transposase RNase-H fold domain-containing protein</fullName>
    </recommendedName>
</protein>
<keyword evidence="2" id="KW-1185">Reference proteome</keyword>
<dbReference type="SUPFAM" id="SSF53098">
    <property type="entry name" value="Ribonuclease H-like"/>
    <property type="match status" value="1"/>
</dbReference>
<organism evidence="1 2">
    <name type="scientific">Hericium alpestre</name>
    <dbReference type="NCBI Taxonomy" id="135208"/>
    <lineage>
        <taxon>Eukaryota</taxon>
        <taxon>Fungi</taxon>
        <taxon>Dikarya</taxon>
        <taxon>Basidiomycota</taxon>
        <taxon>Agaricomycotina</taxon>
        <taxon>Agaricomycetes</taxon>
        <taxon>Russulales</taxon>
        <taxon>Hericiaceae</taxon>
        <taxon>Hericium</taxon>
    </lineage>
</organism>
<dbReference type="InterPro" id="IPR012337">
    <property type="entry name" value="RNaseH-like_sf"/>
</dbReference>
<name>A0A4Y9ZHS7_9AGAM</name>